<reference evidence="1 2" key="1">
    <citation type="journal article" date="2011" name="BMC Genomics">
        <title>Genome sequencing reveals diversification of virulence factor content and possible host adaptation in distinct subpopulations of Salmonella enterica.</title>
        <authorList>
            <person name="den Bakker H.C."/>
            <person name="Moreno Switt A.I."/>
            <person name="Govoni G."/>
            <person name="Cummings C.A."/>
            <person name="Ranieri M.L."/>
            <person name="Degoricija L."/>
            <person name="Hoelzer K."/>
            <person name="Rodriguez-Rivera L.D."/>
            <person name="Brown S."/>
            <person name="Bolchacova E."/>
            <person name="Furtado M.R."/>
            <person name="Wiedmann M."/>
        </authorList>
    </citation>
    <scope>NUCLEOTIDE SEQUENCE [LARGE SCALE GENOMIC DNA]</scope>
    <source>
        <strain evidence="1 2">A4-669</strain>
    </source>
</reference>
<dbReference type="Proteomes" id="UP000004906">
    <property type="component" value="Unassembled WGS sequence"/>
</dbReference>
<organism evidence="1 2">
    <name type="scientific">Salmonella enterica subsp. enterica serovar Adelaide str. A4-669</name>
    <dbReference type="NCBI Taxonomy" id="913063"/>
    <lineage>
        <taxon>Bacteria</taxon>
        <taxon>Pseudomonadati</taxon>
        <taxon>Pseudomonadota</taxon>
        <taxon>Gammaproteobacteria</taxon>
        <taxon>Enterobacterales</taxon>
        <taxon>Enterobacteriaceae</taxon>
        <taxon>Salmonella</taxon>
    </lineage>
</organism>
<accession>A0A6C8GPY2</accession>
<name>A0A6C8GPY2_SALET</name>
<sequence length="31" mass="3639">MPTWLVKTLLHRHPRHTGKVARRAISSCSWL</sequence>
<feature type="non-terminal residue" evidence="1">
    <location>
        <position position="31"/>
    </location>
</feature>
<gene>
    <name evidence="1" type="ORF">LTSEADE_1622</name>
</gene>
<proteinExistence type="predicted"/>
<dbReference type="EMBL" id="AFCI01000577">
    <property type="protein sequence ID" value="EHC38478.1"/>
    <property type="molecule type" value="Genomic_DNA"/>
</dbReference>
<evidence type="ECO:0000313" key="2">
    <source>
        <dbReference type="Proteomes" id="UP000004906"/>
    </source>
</evidence>
<protein>
    <submittedName>
        <fullName evidence="1">Uncharacterized protein</fullName>
    </submittedName>
</protein>
<comment type="caution">
    <text evidence="1">The sequence shown here is derived from an EMBL/GenBank/DDBJ whole genome shotgun (WGS) entry which is preliminary data.</text>
</comment>
<evidence type="ECO:0000313" key="1">
    <source>
        <dbReference type="EMBL" id="EHC38478.1"/>
    </source>
</evidence>
<dbReference type="AlphaFoldDB" id="A0A6C8GPY2"/>